<keyword evidence="1" id="KW-0378">Hydrolase</keyword>
<dbReference type="RefSeq" id="WP_130540110.1">
    <property type="nucleotide sequence ID" value="NZ_CP042431.1"/>
</dbReference>
<proteinExistence type="predicted"/>
<evidence type="ECO:0000259" key="4">
    <source>
        <dbReference type="Pfam" id="PF12971"/>
    </source>
</evidence>
<dbReference type="Pfam" id="PF12972">
    <property type="entry name" value="NAGLU_C"/>
    <property type="match status" value="1"/>
</dbReference>
<comment type="caution">
    <text evidence="6">The sequence shown here is derived from an EMBL/GenBank/DDBJ whole genome shotgun (WGS) entry which is preliminary data.</text>
</comment>
<accession>A0A4Q7N446</accession>
<dbReference type="Pfam" id="PF12971">
    <property type="entry name" value="NAGLU_N"/>
    <property type="match status" value="1"/>
</dbReference>
<dbReference type="PANTHER" id="PTHR12872:SF1">
    <property type="entry name" value="ALPHA-N-ACETYLGLUCOSAMINIDASE"/>
    <property type="match status" value="1"/>
</dbReference>
<dbReference type="OrthoDB" id="179563at2"/>
<reference evidence="6 7" key="1">
    <citation type="submission" date="2019-02" db="EMBL/GenBank/DDBJ databases">
        <title>Genomic Encyclopedia of Type Strains, Phase IV (KMG-IV): sequencing the most valuable type-strain genomes for metagenomic binning, comparative biology and taxonomic classification.</title>
        <authorList>
            <person name="Goeker M."/>
        </authorList>
    </citation>
    <scope>NUCLEOTIDE SEQUENCE [LARGE SCALE GENOMIC DNA]</scope>
    <source>
        <strain evidence="6 7">DSM 18116</strain>
    </source>
</reference>
<feature type="chain" id="PRO_5020969616" evidence="2">
    <location>
        <begin position="23"/>
        <end position="723"/>
    </location>
</feature>
<evidence type="ECO:0000256" key="2">
    <source>
        <dbReference type="SAM" id="SignalP"/>
    </source>
</evidence>
<protein>
    <submittedName>
        <fullName evidence="6">Alpha-N-acetylglucosaminidase</fullName>
    </submittedName>
</protein>
<feature type="domain" description="Alpha-N-acetylglucosaminidase C-terminal" evidence="5">
    <location>
        <begin position="485"/>
        <end position="680"/>
    </location>
</feature>
<evidence type="ECO:0000313" key="7">
    <source>
        <dbReference type="Proteomes" id="UP000293874"/>
    </source>
</evidence>
<gene>
    <name evidence="6" type="ORF">EV199_1639</name>
</gene>
<keyword evidence="7" id="KW-1185">Reference proteome</keyword>
<keyword evidence="2" id="KW-0732">Signal</keyword>
<feature type="domain" description="Alpha-N-acetylglucosaminidase tim-barrel" evidence="3">
    <location>
        <begin position="130"/>
        <end position="476"/>
    </location>
</feature>
<dbReference type="PANTHER" id="PTHR12872">
    <property type="entry name" value="ALPHA-N-ACETYLGLUCOSAMINIDASE"/>
    <property type="match status" value="1"/>
</dbReference>
<dbReference type="InterPro" id="IPR024240">
    <property type="entry name" value="NAGLU_N"/>
</dbReference>
<dbReference type="InterPro" id="IPR024733">
    <property type="entry name" value="NAGLU_tim-barrel"/>
</dbReference>
<evidence type="ECO:0000313" key="6">
    <source>
        <dbReference type="EMBL" id="RZS75766.1"/>
    </source>
</evidence>
<organism evidence="6 7">
    <name type="scientific">Pseudobacter ginsenosidimutans</name>
    <dbReference type="NCBI Taxonomy" id="661488"/>
    <lineage>
        <taxon>Bacteria</taxon>
        <taxon>Pseudomonadati</taxon>
        <taxon>Bacteroidota</taxon>
        <taxon>Chitinophagia</taxon>
        <taxon>Chitinophagales</taxon>
        <taxon>Chitinophagaceae</taxon>
        <taxon>Pseudobacter</taxon>
    </lineage>
</organism>
<dbReference type="InterPro" id="IPR029018">
    <property type="entry name" value="Hex-like_dom2"/>
</dbReference>
<dbReference type="InterPro" id="IPR007781">
    <property type="entry name" value="NAGLU"/>
</dbReference>
<dbReference type="InterPro" id="IPR024732">
    <property type="entry name" value="NAGLU_C"/>
</dbReference>
<dbReference type="Gene3D" id="3.30.379.10">
    <property type="entry name" value="Chitobiase/beta-hexosaminidase domain 2-like"/>
    <property type="match status" value="1"/>
</dbReference>
<dbReference type="Gene3D" id="1.20.120.670">
    <property type="entry name" value="N-acetyl-b-d-glucoasminidase"/>
    <property type="match status" value="1"/>
</dbReference>
<dbReference type="AlphaFoldDB" id="A0A4Q7N446"/>
<dbReference type="GO" id="GO:0016787">
    <property type="term" value="F:hydrolase activity"/>
    <property type="evidence" value="ECO:0007669"/>
    <property type="project" value="UniProtKB-KW"/>
</dbReference>
<feature type="domain" description="Alpha-N-acetylglucosaminidase N-terminal" evidence="4">
    <location>
        <begin position="38"/>
        <end position="117"/>
    </location>
</feature>
<dbReference type="Gene3D" id="3.20.20.80">
    <property type="entry name" value="Glycosidases"/>
    <property type="match status" value="1"/>
</dbReference>
<evidence type="ECO:0000256" key="1">
    <source>
        <dbReference type="ARBA" id="ARBA00022801"/>
    </source>
</evidence>
<sequence>MRVFTRLLFCCVVFSVSLQNFAQQKNGQTVDASQVVDASKAVLERVTGNRITNVKISYAATANGIDSFRVKAENGQLTVSGNSVSAICFGFHQYLKKYCNIMYTWSSGTITPPASWPNADLIGGTPYQYRYYLNVVTFGYTTPYWDWTRWEKELDWMAMHGINMPLATVASEAIAERVWLKLGLKKKDMDDFFTGPAHLPWHRMGNLNKWDGPIPDGWHSSQLQLQKKIMGRIKELGFTPITPAFAGFVPPAFAKLHPELKLNPLKWGGFAPEDNGYVLSPETDWFKKIGKLFIEEWEKEFGKNKYYLADCFNEMDVPVDNDHPEKKYSYLANYGRSVYESIISGNPDAVWVTQGWTFGYQHKFWDKPTLQSLLSKVPDDKMMIIDLGNDYPPYVWHIDPVWKTHAGFYGKQWIYSFVPNFGGKTPYTGVVSFYASAPIEALKSPYSKSMIGYGHAPEGIENNELIYELISDMGWTNTEINLEDWGLEYCRARYGDANASILSAGQALFSSCYNSFGSYPRFVWQTVKYDTRRKGSVNDDPAFFKGVKDFLAAADVMKGNKMYRYDALELSSLYLGLKADEYYKQALQADSAGNDALKTSLGNKAMLLMLQVDSLLESHPMNRLQSWVDYARLHGNNEKDKDYYESNAKRLITTWGGFQDDYAARIWSGLIRDYYVPRVRETLFNKNFDRKSWEEKWVTRPGISKISPYPDPLQKAIELVNQN</sequence>
<feature type="signal peptide" evidence="2">
    <location>
        <begin position="1"/>
        <end position="22"/>
    </location>
</feature>
<evidence type="ECO:0000259" key="3">
    <source>
        <dbReference type="Pfam" id="PF05089"/>
    </source>
</evidence>
<name>A0A4Q7N446_9BACT</name>
<dbReference type="EMBL" id="SGXA01000001">
    <property type="protein sequence ID" value="RZS75766.1"/>
    <property type="molecule type" value="Genomic_DNA"/>
</dbReference>
<dbReference type="Proteomes" id="UP000293874">
    <property type="component" value="Unassembled WGS sequence"/>
</dbReference>
<dbReference type="Pfam" id="PF05089">
    <property type="entry name" value="NAGLU"/>
    <property type="match status" value="1"/>
</dbReference>
<dbReference type="GO" id="GO:0005975">
    <property type="term" value="P:carbohydrate metabolic process"/>
    <property type="evidence" value="ECO:0007669"/>
    <property type="project" value="UniProtKB-ARBA"/>
</dbReference>
<evidence type="ECO:0000259" key="5">
    <source>
        <dbReference type="Pfam" id="PF12972"/>
    </source>
</evidence>